<feature type="non-terminal residue" evidence="9">
    <location>
        <position position="1"/>
    </location>
</feature>
<dbReference type="CDD" id="cd17330">
    <property type="entry name" value="MFS_SLC46_TetA_like"/>
    <property type="match status" value="1"/>
</dbReference>
<evidence type="ECO:0000313" key="10">
    <source>
        <dbReference type="Proteomes" id="UP000799772"/>
    </source>
</evidence>
<evidence type="ECO:0000259" key="8">
    <source>
        <dbReference type="PROSITE" id="PS50850"/>
    </source>
</evidence>
<dbReference type="PRINTS" id="PR01035">
    <property type="entry name" value="TCRTETA"/>
</dbReference>
<feature type="compositionally biased region" description="Polar residues" evidence="6">
    <location>
        <begin position="636"/>
        <end position="645"/>
    </location>
</feature>
<feature type="non-terminal residue" evidence="9">
    <location>
        <position position="653"/>
    </location>
</feature>
<feature type="region of interest" description="Disordered" evidence="6">
    <location>
        <begin position="260"/>
        <end position="281"/>
    </location>
</feature>
<evidence type="ECO:0000256" key="2">
    <source>
        <dbReference type="ARBA" id="ARBA00022448"/>
    </source>
</evidence>
<dbReference type="Gene3D" id="1.20.1250.20">
    <property type="entry name" value="MFS general substrate transporter like domains"/>
    <property type="match status" value="1"/>
</dbReference>
<dbReference type="InterPro" id="IPR011701">
    <property type="entry name" value="MFS"/>
</dbReference>
<comment type="subcellular location">
    <subcellularLocation>
        <location evidence="1">Membrane</location>
        <topology evidence="1">Multi-pass membrane protein</topology>
    </subcellularLocation>
</comment>
<feature type="compositionally biased region" description="Basic residues" evidence="6">
    <location>
        <begin position="614"/>
        <end position="623"/>
    </location>
</feature>
<evidence type="ECO:0000256" key="1">
    <source>
        <dbReference type="ARBA" id="ARBA00004141"/>
    </source>
</evidence>
<dbReference type="PANTHER" id="PTHR23504">
    <property type="entry name" value="MAJOR FACILITATOR SUPERFAMILY DOMAIN-CONTAINING PROTEIN 10"/>
    <property type="match status" value="1"/>
</dbReference>
<feature type="transmembrane region" description="Helical" evidence="7">
    <location>
        <begin position="44"/>
        <end position="66"/>
    </location>
</feature>
<dbReference type="PROSITE" id="PS50850">
    <property type="entry name" value="MFS"/>
    <property type="match status" value="1"/>
</dbReference>
<feature type="transmembrane region" description="Helical" evidence="7">
    <location>
        <begin position="369"/>
        <end position="389"/>
    </location>
</feature>
<reference evidence="9" key="1">
    <citation type="journal article" date="2020" name="Stud. Mycol.">
        <title>101 Dothideomycetes genomes: a test case for predicting lifestyles and emergence of pathogens.</title>
        <authorList>
            <person name="Haridas S."/>
            <person name="Albert R."/>
            <person name="Binder M."/>
            <person name="Bloem J."/>
            <person name="Labutti K."/>
            <person name="Salamov A."/>
            <person name="Andreopoulos B."/>
            <person name="Baker S."/>
            <person name="Barry K."/>
            <person name="Bills G."/>
            <person name="Bluhm B."/>
            <person name="Cannon C."/>
            <person name="Castanera R."/>
            <person name="Culley D."/>
            <person name="Daum C."/>
            <person name="Ezra D."/>
            <person name="Gonzalez J."/>
            <person name="Henrissat B."/>
            <person name="Kuo A."/>
            <person name="Liang C."/>
            <person name="Lipzen A."/>
            <person name="Lutzoni F."/>
            <person name="Magnuson J."/>
            <person name="Mondo S."/>
            <person name="Nolan M."/>
            <person name="Ohm R."/>
            <person name="Pangilinan J."/>
            <person name="Park H.-J."/>
            <person name="Ramirez L."/>
            <person name="Alfaro M."/>
            <person name="Sun H."/>
            <person name="Tritt A."/>
            <person name="Yoshinaga Y."/>
            <person name="Zwiers L.-H."/>
            <person name="Turgeon B."/>
            <person name="Goodwin S."/>
            <person name="Spatafora J."/>
            <person name="Crous P."/>
            <person name="Grigoriev I."/>
        </authorList>
    </citation>
    <scope>NUCLEOTIDE SEQUENCE</scope>
    <source>
        <strain evidence="9">CBS 133067</strain>
    </source>
</reference>
<evidence type="ECO:0000256" key="3">
    <source>
        <dbReference type="ARBA" id="ARBA00022692"/>
    </source>
</evidence>
<keyword evidence="2" id="KW-0813">Transport</keyword>
<feature type="transmembrane region" description="Helical" evidence="7">
    <location>
        <begin position="334"/>
        <end position="357"/>
    </location>
</feature>
<evidence type="ECO:0000313" key="9">
    <source>
        <dbReference type="EMBL" id="KAF2093737.1"/>
    </source>
</evidence>
<dbReference type="SUPFAM" id="SSF103473">
    <property type="entry name" value="MFS general substrate transporter"/>
    <property type="match status" value="1"/>
</dbReference>
<protein>
    <submittedName>
        <fullName evidence="9">MFS general substrate transporter</fullName>
    </submittedName>
</protein>
<dbReference type="AlphaFoldDB" id="A0A9P4I813"/>
<dbReference type="InterPro" id="IPR036259">
    <property type="entry name" value="MFS_trans_sf"/>
</dbReference>
<keyword evidence="4 7" id="KW-1133">Transmembrane helix</keyword>
<feature type="transmembrane region" description="Helical" evidence="7">
    <location>
        <begin position="401"/>
        <end position="426"/>
    </location>
</feature>
<evidence type="ECO:0000256" key="7">
    <source>
        <dbReference type="SAM" id="Phobius"/>
    </source>
</evidence>
<dbReference type="InterPro" id="IPR001958">
    <property type="entry name" value="Tet-R_TetA/multi-R_MdtG-like"/>
</dbReference>
<dbReference type="Proteomes" id="UP000799772">
    <property type="component" value="Unassembled WGS sequence"/>
</dbReference>
<keyword evidence="3 7" id="KW-0812">Transmembrane</keyword>
<feature type="transmembrane region" description="Helical" evidence="7">
    <location>
        <begin position="101"/>
        <end position="121"/>
    </location>
</feature>
<keyword evidence="10" id="KW-1185">Reference proteome</keyword>
<name>A0A9P4I813_9PEZI</name>
<evidence type="ECO:0000256" key="5">
    <source>
        <dbReference type="ARBA" id="ARBA00023136"/>
    </source>
</evidence>
<feature type="transmembrane region" description="Helical" evidence="7">
    <location>
        <begin position="290"/>
        <end position="314"/>
    </location>
</feature>
<feature type="compositionally biased region" description="Acidic residues" evidence="6">
    <location>
        <begin position="503"/>
        <end position="524"/>
    </location>
</feature>
<sequence>KRRLPVQQLTILAICRFAEPISLTSIFPYLPEMIESFGVAKDDIAFWAGLASAIYSFSQCLTAISWGRLSDRFGRKPIILTCLANTMITSLLWGFSTNLPMALAARALMGAANGNVGIIRTMVAEMCPWKELQPRAFSIMPLIYNIGSVVGPSIGGALANPYHRLPNEPPTSQLLDRFPYAAPNLVAAGFFLVGLTTGILFLKETLATRKDQPDYGIILGKKIKKGVRTVWWKAKLAWLEGRGQETEPLLKSRAEMSRSALLDEESGPKKPPGKTLPPPSMREVLHPQSILNLIAYTMLAMHSIGYDQLIPVLLHHPKQDLNDPDVHLPFKFGSGFSATTAEIGVMFTLYGFMNIIFQLVLFPPIAQKYGVLHCLHVCVIAYPIIFFLTPFPVLLPGFSRIVVLFLLWLCKGLAGSFAFPCSTILLTNSAPSLRILGTLNGMATAISAVGRAAGPTIGGNAFTLGVKHGYIIFPFWLLGAIAAISAIPAFFLIEGEGFGGDESPLDESDAEDDEEEEEEDDLEESVPRPIYEDGMATPEQVESRAESEYGGLGRMISSTPPRDLHRTWSVVSSSVAESMDGDEEAMYERQPHGYGAVEGASDQPHEQRPSLSRRGSRRLRRKSSAPLGLGSGFRRMSTNLGQTRSGFGDGGSF</sequence>
<accession>A0A9P4I813</accession>
<dbReference type="Pfam" id="PF07690">
    <property type="entry name" value="MFS_1"/>
    <property type="match status" value="2"/>
</dbReference>
<feature type="transmembrane region" description="Helical" evidence="7">
    <location>
        <begin position="142"/>
        <end position="160"/>
    </location>
</feature>
<feature type="region of interest" description="Disordered" evidence="6">
    <location>
        <begin position="501"/>
        <end position="653"/>
    </location>
</feature>
<feature type="transmembrane region" description="Helical" evidence="7">
    <location>
        <begin position="78"/>
        <end position="95"/>
    </location>
</feature>
<dbReference type="GO" id="GO:0022857">
    <property type="term" value="F:transmembrane transporter activity"/>
    <property type="evidence" value="ECO:0007669"/>
    <property type="project" value="InterPro"/>
</dbReference>
<evidence type="ECO:0000256" key="6">
    <source>
        <dbReference type="SAM" id="MobiDB-lite"/>
    </source>
</evidence>
<dbReference type="OrthoDB" id="10262656at2759"/>
<keyword evidence="5 7" id="KW-0472">Membrane</keyword>
<proteinExistence type="predicted"/>
<evidence type="ECO:0000256" key="4">
    <source>
        <dbReference type="ARBA" id="ARBA00022989"/>
    </source>
</evidence>
<dbReference type="PANTHER" id="PTHR23504:SF8">
    <property type="entry name" value="TRANSPORTER, PUTATIVE (AFU_ORTHOLOGUE AFUA_1G03730)-RELATED"/>
    <property type="match status" value="1"/>
</dbReference>
<feature type="transmembrane region" description="Helical" evidence="7">
    <location>
        <begin position="433"/>
        <end position="453"/>
    </location>
</feature>
<dbReference type="GO" id="GO:0016020">
    <property type="term" value="C:membrane"/>
    <property type="evidence" value="ECO:0007669"/>
    <property type="project" value="UniProtKB-SubCell"/>
</dbReference>
<comment type="caution">
    <text evidence="9">The sequence shown here is derived from an EMBL/GenBank/DDBJ whole genome shotgun (WGS) entry which is preliminary data.</text>
</comment>
<gene>
    <name evidence="9" type="ORF">NA57DRAFT_18110</name>
</gene>
<feature type="transmembrane region" description="Helical" evidence="7">
    <location>
        <begin position="473"/>
        <end position="493"/>
    </location>
</feature>
<dbReference type="EMBL" id="ML978137">
    <property type="protein sequence ID" value="KAF2093737.1"/>
    <property type="molecule type" value="Genomic_DNA"/>
</dbReference>
<feature type="transmembrane region" description="Helical" evidence="7">
    <location>
        <begin position="180"/>
        <end position="202"/>
    </location>
</feature>
<organism evidence="9 10">
    <name type="scientific">Rhizodiscina lignyota</name>
    <dbReference type="NCBI Taxonomy" id="1504668"/>
    <lineage>
        <taxon>Eukaryota</taxon>
        <taxon>Fungi</taxon>
        <taxon>Dikarya</taxon>
        <taxon>Ascomycota</taxon>
        <taxon>Pezizomycotina</taxon>
        <taxon>Dothideomycetes</taxon>
        <taxon>Pleosporomycetidae</taxon>
        <taxon>Aulographales</taxon>
        <taxon>Rhizodiscinaceae</taxon>
        <taxon>Rhizodiscina</taxon>
    </lineage>
</organism>
<dbReference type="InterPro" id="IPR020846">
    <property type="entry name" value="MFS_dom"/>
</dbReference>
<feature type="domain" description="Major facilitator superfamily (MFS) profile" evidence="8">
    <location>
        <begin position="8"/>
        <end position="497"/>
    </location>
</feature>